<dbReference type="GO" id="GO:0051287">
    <property type="term" value="F:NAD binding"/>
    <property type="evidence" value="ECO:0007669"/>
    <property type="project" value="InterPro"/>
</dbReference>
<dbReference type="PANTHER" id="PTHR42789">
    <property type="entry name" value="D-ISOMER SPECIFIC 2-HYDROXYACID DEHYDROGENASE FAMILY PROTEIN (AFU_ORTHOLOGUE AFUA_6G10090)"/>
    <property type="match status" value="1"/>
</dbReference>
<protein>
    <submittedName>
        <fullName evidence="5">Phosphoglycerate dehydrogenase-like enzyme</fullName>
    </submittedName>
</protein>
<dbReference type="PROSITE" id="PS00671">
    <property type="entry name" value="D_2_HYDROXYACID_DH_3"/>
    <property type="match status" value="1"/>
</dbReference>
<evidence type="ECO:0000256" key="1">
    <source>
        <dbReference type="ARBA" id="ARBA00005854"/>
    </source>
</evidence>
<dbReference type="EMBL" id="SGWX01000001">
    <property type="protein sequence ID" value="RZS61015.1"/>
    <property type="molecule type" value="Genomic_DNA"/>
</dbReference>
<dbReference type="AlphaFoldDB" id="A0A4Q7LZX5"/>
<dbReference type="Gene3D" id="3.40.50.720">
    <property type="entry name" value="NAD(P)-binding Rossmann-like Domain"/>
    <property type="match status" value="2"/>
</dbReference>
<dbReference type="Proteomes" id="UP000293852">
    <property type="component" value="Unassembled WGS sequence"/>
</dbReference>
<keyword evidence="3" id="KW-0520">NAD</keyword>
<dbReference type="OrthoDB" id="4324715at2"/>
<dbReference type="CDD" id="cd12167">
    <property type="entry name" value="2-Hacid_dh_8"/>
    <property type="match status" value="1"/>
</dbReference>
<dbReference type="GO" id="GO:0016616">
    <property type="term" value="F:oxidoreductase activity, acting on the CH-OH group of donors, NAD or NADP as acceptor"/>
    <property type="evidence" value="ECO:0007669"/>
    <property type="project" value="UniProtKB-ARBA"/>
</dbReference>
<dbReference type="InterPro" id="IPR006140">
    <property type="entry name" value="D-isomer_DH_NAD-bd"/>
</dbReference>
<dbReference type="SUPFAM" id="SSF51735">
    <property type="entry name" value="NAD(P)-binding Rossmann-fold domains"/>
    <property type="match status" value="1"/>
</dbReference>
<feature type="domain" description="D-isomer specific 2-hydroxyacid dehydrogenase NAD-binding" evidence="4">
    <location>
        <begin position="119"/>
        <end position="294"/>
    </location>
</feature>
<dbReference type="InterPro" id="IPR036291">
    <property type="entry name" value="NAD(P)-bd_dom_sf"/>
</dbReference>
<sequence>MPSHRPPALLLMNDDTYTTAFRRGAHATMSARLRLLAPGAVTDLDQVADLLDRVEVLVTGWGVPRLDADSLARMPRLRALFHAAGTIRTFLAPSALESGLTVSAAAHANAGPVAEFAFAQIVLALKRVGRLTARFRAQRRPRDLSGMPTLGAHGVTVGVVGASHIGRRLIERLHTLDAEVLLADPYVTAAEAAALGAEPVTLDALCARSDVVTLHAPLTPATIGLVGAPQLARMRDGAILVNTSRGAVVDHAALAPHLISGRLDAWLDVTDPEPLPADSPLWDLPNVVLTPHLAGALGNEVSRLGDQAVAELVRFLDGEPLRHQVHAADLARIA</sequence>
<evidence type="ECO:0000313" key="5">
    <source>
        <dbReference type="EMBL" id="RZS61015.1"/>
    </source>
</evidence>
<dbReference type="PROSITE" id="PS00670">
    <property type="entry name" value="D_2_HYDROXYACID_DH_2"/>
    <property type="match status" value="1"/>
</dbReference>
<reference evidence="5 6" key="1">
    <citation type="submission" date="2019-02" db="EMBL/GenBank/DDBJ databases">
        <title>Sequencing the genomes of 1000 actinobacteria strains.</title>
        <authorList>
            <person name="Klenk H.-P."/>
        </authorList>
    </citation>
    <scope>NUCLEOTIDE SEQUENCE [LARGE SCALE GENOMIC DNA]</scope>
    <source>
        <strain evidence="5 6">DSM 16932</strain>
    </source>
</reference>
<name>A0A4Q7LZX5_9MICO</name>
<keyword evidence="6" id="KW-1185">Reference proteome</keyword>
<dbReference type="PANTHER" id="PTHR42789:SF1">
    <property type="entry name" value="D-ISOMER SPECIFIC 2-HYDROXYACID DEHYDROGENASE FAMILY PROTEIN (AFU_ORTHOLOGUE AFUA_6G10090)"/>
    <property type="match status" value="1"/>
</dbReference>
<evidence type="ECO:0000256" key="2">
    <source>
        <dbReference type="ARBA" id="ARBA00023002"/>
    </source>
</evidence>
<evidence type="ECO:0000259" key="4">
    <source>
        <dbReference type="Pfam" id="PF02826"/>
    </source>
</evidence>
<evidence type="ECO:0000256" key="3">
    <source>
        <dbReference type="ARBA" id="ARBA00023027"/>
    </source>
</evidence>
<dbReference type="SUPFAM" id="SSF52283">
    <property type="entry name" value="Formate/glycerate dehydrogenase catalytic domain-like"/>
    <property type="match status" value="1"/>
</dbReference>
<organism evidence="5 6">
    <name type="scientific">Xylanimonas ulmi</name>
    <dbReference type="NCBI Taxonomy" id="228973"/>
    <lineage>
        <taxon>Bacteria</taxon>
        <taxon>Bacillati</taxon>
        <taxon>Actinomycetota</taxon>
        <taxon>Actinomycetes</taxon>
        <taxon>Micrococcales</taxon>
        <taxon>Promicromonosporaceae</taxon>
        <taxon>Xylanimonas</taxon>
    </lineage>
</organism>
<proteinExistence type="inferred from homology"/>
<keyword evidence="2" id="KW-0560">Oxidoreductase</keyword>
<evidence type="ECO:0000313" key="6">
    <source>
        <dbReference type="Proteomes" id="UP000293852"/>
    </source>
</evidence>
<dbReference type="Pfam" id="PF02826">
    <property type="entry name" value="2-Hacid_dh_C"/>
    <property type="match status" value="1"/>
</dbReference>
<accession>A0A4Q7LZX5</accession>
<dbReference type="InterPro" id="IPR050857">
    <property type="entry name" value="D-2-hydroxyacid_DH"/>
</dbReference>
<gene>
    <name evidence="5" type="ORF">EV386_1296</name>
</gene>
<comment type="caution">
    <text evidence="5">The sequence shown here is derived from an EMBL/GenBank/DDBJ whole genome shotgun (WGS) entry which is preliminary data.</text>
</comment>
<dbReference type="RefSeq" id="WP_130413380.1">
    <property type="nucleotide sequence ID" value="NZ_SGWX01000001.1"/>
</dbReference>
<comment type="similarity">
    <text evidence="1">Belongs to the D-isomer specific 2-hydroxyacid dehydrogenase family.</text>
</comment>
<dbReference type="InterPro" id="IPR029753">
    <property type="entry name" value="D-isomer_DH_CS"/>
</dbReference>